<evidence type="ECO:0008006" key="4">
    <source>
        <dbReference type="Google" id="ProtNLM"/>
    </source>
</evidence>
<feature type="signal peptide" evidence="1">
    <location>
        <begin position="1"/>
        <end position="21"/>
    </location>
</feature>
<keyword evidence="3" id="KW-1185">Reference proteome</keyword>
<dbReference type="RefSeq" id="WP_345302580.1">
    <property type="nucleotide sequence ID" value="NZ_BAABJE010000005.1"/>
</dbReference>
<gene>
    <name evidence="2" type="ORF">GCM10023307_13810</name>
</gene>
<proteinExistence type="predicted"/>
<reference evidence="3" key="1">
    <citation type="journal article" date="2019" name="Int. J. Syst. Evol. Microbiol.">
        <title>The Global Catalogue of Microorganisms (GCM) 10K type strain sequencing project: providing services to taxonomists for standard genome sequencing and annotation.</title>
        <authorList>
            <consortium name="The Broad Institute Genomics Platform"/>
            <consortium name="The Broad Institute Genome Sequencing Center for Infectious Disease"/>
            <person name="Wu L."/>
            <person name="Ma J."/>
        </authorList>
    </citation>
    <scope>NUCLEOTIDE SEQUENCE [LARGE SCALE GENOMIC DNA]</scope>
    <source>
        <strain evidence="3">JCM 18204</strain>
    </source>
</reference>
<dbReference type="EMBL" id="BAABJE010000005">
    <property type="protein sequence ID" value="GAA4789771.1"/>
    <property type="molecule type" value="Genomic_DNA"/>
</dbReference>
<name>A0ABP9B2Z3_9GAMM</name>
<sequence length="136" mass="14565">MRIAFCLLALSLAFTGGCSQPAPDLSAHGDPASRLIGHWATDANDQLFYGPIDAASGQGPYTLIHPDGKVFRHAYRIRATDPARQAIQATYVFADGDTAQVAFVLSADGRTLTSTQEITGMRIDSDAKRVDDRTAP</sequence>
<dbReference type="Proteomes" id="UP001499959">
    <property type="component" value="Unassembled WGS sequence"/>
</dbReference>
<organism evidence="2 3">
    <name type="scientific">Lysobacter hankyongensis</name>
    <dbReference type="NCBI Taxonomy" id="1176535"/>
    <lineage>
        <taxon>Bacteria</taxon>
        <taxon>Pseudomonadati</taxon>
        <taxon>Pseudomonadota</taxon>
        <taxon>Gammaproteobacteria</taxon>
        <taxon>Lysobacterales</taxon>
        <taxon>Lysobacteraceae</taxon>
        <taxon>Lysobacter</taxon>
    </lineage>
</organism>
<keyword evidence="1" id="KW-0732">Signal</keyword>
<protein>
    <recommendedName>
        <fullName evidence="4">Lipocalin-like domain-containing protein</fullName>
    </recommendedName>
</protein>
<feature type="chain" id="PRO_5047201906" description="Lipocalin-like domain-containing protein" evidence="1">
    <location>
        <begin position="22"/>
        <end position="136"/>
    </location>
</feature>
<evidence type="ECO:0000256" key="1">
    <source>
        <dbReference type="SAM" id="SignalP"/>
    </source>
</evidence>
<comment type="caution">
    <text evidence="2">The sequence shown here is derived from an EMBL/GenBank/DDBJ whole genome shotgun (WGS) entry which is preliminary data.</text>
</comment>
<evidence type="ECO:0000313" key="3">
    <source>
        <dbReference type="Proteomes" id="UP001499959"/>
    </source>
</evidence>
<dbReference type="PROSITE" id="PS51257">
    <property type="entry name" value="PROKAR_LIPOPROTEIN"/>
    <property type="match status" value="1"/>
</dbReference>
<accession>A0ABP9B2Z3</accession>
<evidence type="ECO:0000313" key="2">
    <source>
        <dbReference type="EMBL" id="GAA4789771.1"/>
    </source>
</evidence>